<dbReference type="HOGENOM" id="CLU_519657_0_0_7"/>
<dbReference type="PANTHER" id="PTHR23088:SF50">
    <property type="entry name" value="HYDROLASE YHCX"/>
    <property type="match status" value="1"/>
</dbReference>
<accession>D0LGT1</accession>
<dbReference type="InterPro" id="IPR003010">
    <property type="entry name" value="C-N_Hydrolase"/>
</dbReference>
<dbReference type="PROSITE" id="PS50263">
    <property type="entry name" value="CN_HYDROLASE"/>
    <property type="match status" value="1"/>
</dbReference>
<organism evidence="3 4">
    <name type="scientific">Haliangium ochraceum (strain DSM 14365 / JCM 11303 / SMP-2)</name>
    <dbReference type="NCBI Taxonomy" id="502025"/>
    <lineage>
        <taxon>Bacteria</taxon>
        <taxon>Pseudomonadati</taxon>
        <taxon>Myxococcota</taxon>
        <taxon>Polyangia</taxon>
        <taxon>Haliangiales</taxon>
        <taxon>Kofleriaceae</taxon>
        <taxon>Haliangium</taxon>
    </lineage>
</organism>
<dbReference type="CDD" id="cd04301">
    <property type="entry name" value="NAT_SF"/>
    <property type="match status" value="1"/>
</dbReference>
<dbReference type="GO" id="GO:0016747">
    <property type="term" value="F:acyltransferase activity, transferring groups other than amino-acyl groups"/>
    <property type="evidence" value="ECO:0007669"/>
    <property type="project" value="InterPro"/>
</dbReference>
<dbReference type="KEGG" id="hoh:Hoch_2108"/>
<dbReference type="Gene3D" id="3.60.110.10">
    <property type="entry name" value="Carbon-nitrogen hydrolase"/>
    <property type="match status" value="1"/>
</dbReference>
<protein>
    <submittedName>
        <fullName evidence="3">Nitrilase/cyanide hydratase and apolipoprotein N-acyltransferase</fullName>
    </submittedName>
</protein>
<keyword evidence="3" id="KW-0808">Transferase</keyword>
<keyword evidence="3" id="KW-0012">Acyltransferase</keyword>
<dbReference type="eggNOG" id="COG0456">
    <property type="taxonomic scope" value="Bacteria"/>
</dbReference>
<dbReference type="InterPro" id="IPR016181">
    <property type="entry name" value="Acyl_CoA_acyltransferase"/>
</dbReference>
<evidence type="ECO:0000259" key="2">
    <source>
        <dbReference type="PROSITE" id="PS51186"/>
    </source>
</evidence>
<dbReference type="InterPro" id="IPR036526">
    <property type="entry name" value="C-N_Hydrolase_sf"/>
</dbReference>
<evidence type="ECO:0000259" key="1">
    <source>
        <dbReference type="PROSITE" id="PS50263"/>
    </source>
</evidence>
<feature type="domain" description="CN hydrolase" evidence="1">
    <location>
        <begin position="238"/>
        <end position="495"/>
    </location>
</feature>
<dbReference type="AlphaFoldDB" id="D0LGT1"/>
<dbReference type="Pfam" id="PF00795">
    <property type="entry name" value="CN_hydrolase"/>
    <property type="match status" value="1"/>
</dbReference>
<dbReference type="eggNOG" id="COG0388">
    <property type="taxonomic scope" value="Bacteria"/>
</dbReference>
<evidence type="ECO:0000313" key="4">
    <source>
        <dbReference type="Proteomes" id="UP000001880"/>
    </source>
</evidence>
<dbReference type="Gene3D" id="3.40.630.30">
    <property type="match status" value="1"/>
</dbReference>
<keyword evidence="3" id="KW-0449">Lipoprotein</keyword>
<dbReference type="Proteomes" id="UP000001880">
    <property type="component" value="Chromosome"/>
</dbReference>
<dbReference type="CDD" id="cd07574">
    <property type="entry name" value="nitrilase_Rim1_like"/>
    <property type="match status" value="1"/>
</dbReference>
<dbReference type="SUPFAM" id="SSF56317">
    <property type="entry name" value="Carbon-nitrogen hydrolase"/>
    <property type="match status" value="1"/>
</dbReference>
<dbReference type="SUPFAM" id="SSF55729">
    <property type="entry name" value="Acyl-CoA N-acyltransferases (Nat)"/>
    <property type="match status" value="1"/>
</dbReference>
<reference evidence="3 4" key="1">
    <citation type="journal article" date="2010" name="Stand. Genomic Sci.">
        <title>Complete genome sequence of Haliangium ochraceum type strain (SMP-2).</title>
        <authorList>
            <consortium name="US DOE Joint Genome Institute (JGI-PGF)"/>
            <person name="Ivanova N."/>
            <person name="Daum C."/>
            <person name="Lang E."/>
            <person name="Abt B."/>
            <person name="Kopitz M."/>
            <person name="Saunders E."/>
            <person name="Lapidus A."/>
            <person name="Lucas S."/>
            <person name="Glavina Del Rio T."/>
            <person name="Nolan M."/>
            <person name="Tice H."/>
            <person name="Copeland A."/>
            <person name="Cheng J.F."/>
            <person name="Chen F."/>
            <person name="Bruce D."/>
            <person name="Goodwin L."/>
            <person name="Pitluck S."/>
            <person name="Mavromatis K."/>
            <person name="Pati A."/>
            <person name="Mikhailova N."/>
            <person name="Chen A."/>
            <person name="Palaniappan K."/>
            <person name="Land M."/>
            <person name="Hauser L."/>
            <person name="Chang Y.J."/>
            <person name="Jeffries C.D."/>
            <person name="Detter J.C."/>
            <person name="Brettin T."/>
            <person name="Rohde M."/>
            <person name="Goker M."/>
            <person name="Bristow J."/>
            <person name="Markowitz V."/>
            <person name="Eisen J.A."/>
            <person name="Hugenholtz P."/>
            <person name="Kyrpides N.C."/>
            <person name="Klenk H.P."/>
        </authorList>
    </citation>
    <scope>NUCLEOTIDE SEQUENCE [LARGE SCALE GENOMIC DNA]</scope>
    <source>
        <strain evidence="4">DSM 14365 / CIP 107738 / JCM 11303 / AJ 13395 / SMP-2</strain>
    </source>
</reference>
<sequence length="528" mass="60349">MKEWKGMSETSENKNLTVRTAVIDDIPRIRDLVHRVYEKADLGTYSEAMLRGQINSFPEGKFIVEYGDDIVGYCSTFLIDGETGLNPHTWTEITGGGFGSRHNPEGDYLYGMEVCVDPAARGLRIGQRLYNERKKLCRAWRLRGIIIVGRIPSMTRRLKKYDSPEALVEDVVAKKTRDQVLSFQLRNGFEYVRLLPGYLPSDHESAGYGVQLVWHNPHEPSDEREYKQRSSGHVQDLVRVATVQYMQRRVESFDHFVKLVRYFVDVVSDYRADFVVFPELFTLQLLSMEDEELKPAAAIEQLTRYVPRLKEVLRELAMKYNVNIIGGSHPTHTESGAVQNIAYVCLRDGTVHEQPKLHPTPSEVRWWNIEGGDTLKAIDTDCGPIGVLICYDSEFPELARHLIDQGANILFVPFCTDERQSYLRVRYSCQARAVENQCYVVMSGNVGNLPNVSNMDIQYAQSCILTPCDFPFARDGIAADTTPNVETVAFADLRMESLRYARNSGTVRNLKNRRHDLYRVVWNEKKPS</sequence>
<proteinExistence type="predicted"/>
<gene>
    <name evidence="3" type="ordered locus">Hoch_2108</name>
</gene>
<dbReference type="InterPro" id="IPR000182">
    <property type="entry name" value="GNAT_dom"/>
</dbReference>
<feature type="domain" description="N-acetyltransferase" evidence="2">
    <location>
        <begin position="16"/>
        <end position="219"/>
    </location>
</feature>
<dbReference type="EMBL" id="CP001804">
    <property type="protein sequence ID" value="ACY14653.1"/>
    <property type="molecule type" value="Genomic_DNA"/>
</dbReference>
<name>D0LGT1_HALO1</name>
<evidence type="ECO:0000313" key="3">
    <source>
        <dbReference type="EMBL" id="ACY14653.1"/>
    </source>
</evidence>
<keyword evidence="4" id="KW-1185">Reference proteome</keyword>
<dbReference type="PROSITE" id="PS51186">
    <property type="entry name" value="GNAT"/>
    <property type="match status" value="1"/>
</dbReference>
<dbReference type="Pfam" id="PF00583">
    <property type="entry name" value="Acetyltransf_1"/>
    <property type="match status" value="1"/>
</dbReference>
<dbReference type="STRING" id="502025.Hoch_2108"/>
<dbReference type="PANTHER" id="PTHR23088">
    <property type="entry name" value="NITRILASE-RELATED"/>
    <property type="match status" value="1"/>
</dbReference>